<keyword evidence="2" id="KW-1185">Reference proteome</keyword>
<dbReference type="EMBL" id="CM001882">
    <property type="protein sequence ID" value="EOY05540.1"/>
    <property type="molecule type" value="Genomic_DNA"/>
</dbReference>
<accession>A0A061EKH6</accession>
<sequence>MKKEKITEANERRNLSVSLWRRARESFLLVFVFILFSGLKGQMPRVVRIGVKGMLGPTTPNSKSRYLMYRGMKTTVPWMCPNPSPIQCSHFPSTFLPLQKSEICLLFAAILFGARLFGTRQELKHPSMSEERLAFLIGRTLNLQN</sequence>
<dbReference type="Gramene" id="EOY05540">
    <property type="protein sequence ID" value="EOY05540"/>
    <property type="gene ID" value="TCM_020519"/>
</dbReference>
<proteinExistence type="predicted"/>
<reference evidence="1 2" key="1">
    <citation type="journal article" date="2013" name="Genome Biol.">
        <title>The genome sequence of the most widely cultivated cacao type and its use to identify candidate genes regulating pod color.</title>
        <authorList>
            <person name="Motamayor J.C."/>
            <person name="Mockaitis K."/>
            <person name="Schmutz J."/>
            <person name="Haiminen N."/>
            <person name="Iii D.L."/>
            <person name="Cornejo O."/>
            <person name="Findley S.D."/>
            <person name="Zheng P."/>
            <person name="Utro F."/>
            <person name="Royaert S."/>
            <person name="Saski C."/>
            <person name="Jenkins J."/>
            <person name="Podicheti R."/>
            <person name="Zhao M."/>
            <person name="Scheffler B.E."/>
            <person name="Stack J.C."/>
            <person name="Feltus F.A."/>
            <person name="Mustiga G.M."/>
            <person name="Amores F."/>
            <person name="Phillips W."/>
            <person name="Marelli J.P."/>
            <person name="May G.D."/>
            <person name="Shapiro H."/>
            <person name="Ma J."/>
            <person name="Bustamante C.D."/>
            <person name="Schnell R.J."/>
            <person name="Main D."/>
            <person name="Gilbert D."/>
            <person name="Parida L."/>
            <person name="Kuhn D.N."/>
        </authorList>
    </citation>
    <scope>NUCLEOTIDE SEQUENCE [LARGE SCALE GENOMIC DNA]</scope>
    <source>
        <strain evidence="2">cv. Matina 1-6</strain>
    </source>
</reference>
<evidence type="ECO:0000313" key="1">
    <source>
        <dbReference type="EMBL" id="EOY05540.1"/>
    </source>
</evidence>
<name>A0A061EKH6_THECC</name>
<evidence type="ECO:0000313" key="2">
    <source>
        <dbReference type="Proteomes" id="UP000026915"/>
    </source>
</evidence>
<dbReference type="HOGENOM" id="CLU_1790397_0_0_1"/>
<gene>
    <name evidence="1" type="ORF">TCM_020519</name>
</gene>
<dbReference type="Proteomes" id="UP000026915">
    <property type="component" value="Chromosome 4"/>
</dbReference>
<dbReference type="AlphaFoldDB" id="A0A061EKH6"/>
<organism evidence="1 2">
    <name type="scientific">Theobroma cacao</name>
    <name type="common">Cacao</name>
    <name type="synonym">Cocoa</name>
    <dbReference type="NCBI Taxonomy" id="3641"/>
    <lineage>
        <taxon>Eukaryota</taxon>
        <taxon>Viridiplantae</taxon>
        <taxon>Streptophyta</taxon>
        <taxon>Embryophyta</taxon>
        <taxon>Tracheophyta</taxon>
        <taxon>Spermatophyta</taxon>
        <taxon>Magnoliopsida</taxon>
        <taxon>eudicotyledons</taxon>
        <taxon>Gunneridae</taxon>
        <taxon>Pentapetalae</taxon>
        <taxon>rosids</taxon>
        <taxon>malvids</taxon>
        <taxon>Malvales</taxon>
        <taxon>Malvaceae</taxon>
        <taxon>Byttnerioideae</taxon>
        <taxon>Theobroma</taxon>
    </lineage>
</organism>
<protein>
    <submittedName>
        <fullName evidence="1">Uncharacterized protein</fullName>
    </submittedName>
</protein>
<dbReference type="InParanoid" id="A0A061EKH6"/>